<evidence type="ECO:0000313" key="7">
    <source>
        <dbReference type="Proteomes" id="UP001500021"/>
    </source>
</evidence>
<dbReference type="PANTHER" id="PTHR47506">
    <property type="entry name" value="TRANSCRIPTIONAL REGULATORY PROTEIN"/>
    <property type="match status" value="1"/>
</dbReference>
<evidence type="ECO:0000256" key="1">
    <source>
        <dbReference type="ARBA" id="ARBA00023015"/>
    </source>
</evidence>
<organism evidence="6 7">
    <name type="scientific">Colwellia asteriadis</name>
    <dbReference type="NCBI Taxonomy" id="517723"/>
    <lineage>
        <taxon>Bacteria</taxon>
        <taxon>Pseudomonadati</taxon>
        <taxon>Pseudomonadota</taxon>
        <taxon>Gammaproteobacteria</taxon>
        <taxon>Alteromonadales</taxon>
        <taxon>Colwelliaceae</taxon>
        <taxon>Colwellia</taxon>
    </lineage>
</organism>
<dbReference type="Gene3D" id="1.10.357.10">
    <property type="entry name" value="Tetracycline Repressor, domain 2"/>
    <property type="match status" value="1"/>
</dbReference>
<evidence type="ECO:0000313" key="6">
    <source>
        <dbReference type="EMBL" id="GAA0812696.1"/>
    </source>
</evidence>
<gene>
    <name evidence="6" type="ORF">GCM10009111_07000</name>
</gene>
<sequence length="182" mass="20421">MAWHKTHKENSKDKILTSAAMLFTQGGFEQVSIDDVMKNAQLTRGAFYSHFRSKSDLYAQAIAKAAQNAQQRRPESSKADMALYAQYYLSKQHRDDDLAQGCPLAFLVSDITQQDEQVRRAYTETLQRFIAQAEQSIETREQTLQSVVMMIGGLAISRALNDTDLSNEILAACQQGVFSCSK</sequence>
<keyword evidence="3" id="KW-0804">Transcription</keyword>
<dbReference type="EMBL" id="BAAAFA010000002">
    <property type="protein sequence ID" value="GAA0812696.1"/>
    <property type="molecule type" value="Genomic_DNA"/>
</dbReference>
<dbReference type="Pfam" id="PF00440">
    <property type="entry name" value="TetR_N"/>
    <property type="match status" value="1"/>
</dbReference>
<keyword evidence="7" id="KW-1185">Reference proteome</keyword>
<dbReference type="InterPro" id="IPR001647">
    <property type="entry name" value="HTH_TetR"/>
</dbReference>
<dbReference type="Gene3D" id="1.10.10.60">
    <property type="entry name" value="Homeodomain-like"/>
    <property type="match status" value="1"/>
</dbReference>
<comment type="caution">
    <text evidence="6">The sequence shown here is derived from an EMBL/GenBank/DDBJ whole genome shotgun (WGS) entry which is preliminary data.</text>
</comment>
<dbReference type="Proteomes" id="UP001500021">
    <property type="component" value="Unassembled WGS sequence"/>
</dbReference>
<dbReference type="PANTHER" id="PTHR47506:SF7">
    <property type="entry name" value="TRANSCRIPTIONAL REGULATORY PROTEIN"/>
    <property type="match status" value="1"/>
</dbReference>
<evidence type="ECO:0000259" key="5">
    <source>
        <dbReference type="PROSITE" id="PS50977"/>
    </source>
</evidence>
<evidence type="ECO:0000256" key="4">
    <source>
        <dbReference type="PROSITE-ProRule" id="PRU00335"/>
    </source>
</evidence>
<evidence type="ECO:0000256" key="2">
    <source>
        <dbReference type="ARBA" id="ARBA00023125"/>
    </source>
</evidence>
<accession>A0ABN1L3W0</accession>
<reference evidence="6 7" key="1">
    <citation type="journal article" date="2019" name="Int. J. Syst. Evol. Microbiol.">
        <title>The Global Catalogue of Microorganisms (GCM) 10K type strain sequencing project: providing services to taxonomists for standard genome sequencing and annotation.</title>
        <authorList>
            <consortium name="The Broad Institute Genomics Platform"/>
            <consortium name="The Broad Institute Genome Sequencing Center for Infectious Disease"/>
            <person name="Wu L."/>
            <person name="Ma J."/>
        </authorList>
    </citation>
    <scope>NUCLEOTIDE SEQUENCE [LARGE SCALE GENOMIC DNA]</scope>
    <source>
        <strain evidence="6 7">JCM 15608</strain>
    </source>
</reference>
<proteinExistence type="predicted"/>
<dbReference type="SUPFAM" id="SSF46689">
    <property type="entry name" value="Homeodomain-like"/>
    <property type="match status" value="1"/>
</dbReference>
<keyword evidence="2 4" id="KW-0238">DNA-binding</keyword>
<dbReference type="PRINTS" id="PR00455">
    <property type="entry name" value="HTHTETR"/>
</dbReference>
<feature type="DNA-binding region" description="H-T-H motif" evidence="4">
    <location>
        <begin position="32"/>
        <end position="51"/>
    </location>
</feature>
<dbReference type="InterPro" id="IPR009057">
    <property type="entry name" value="Homeodomain-like_sf"/>
</dbReference>
<dbReference type="InterPro" id="IPR036271">
    <property type="entry name" value="Tet_transcr_reg_TetR-rel_C_sf"/>
</dbReference>
<protein>
    <submittedName>
        <fullName evidence="6">TetR/AcrR family transcriptional regulator</fullName>
    </submittedName>
</protein>
<evidence type="ECO:0000256" key="3">
    <source>
        <dbReference type="ARBA" id="ARBA00023163"/>
    </source>
</evidence>
<name>A0ABN1L3W0_9GAMM</name>
<dbReference type="PROSITE" id="PS50977">
    <property type="entry name" value="HTH_TETR_2"/>
    <property type="match status" value="1"/>
</dbReference>
<dbReference type="RefSeq" id="WP_343815051.1">
    <property type="nucleotide sequence ID" value="NZ_BAAAFA010000002.1"/>
</dbReference>
<keyword evidence="1" id="KW-0805">Transcription regulation</keyword>
<dbReference type="PROSITE" id="PS01081">
    <property type="entry name" value="HTH_TETR_1"/>
    <property type="match status" value="1"/>
</dbReference>
<dbReference type="InterPro" id="IPR023772">
    <property type="entry name" value="DNA-bd_HTH_TetR-type_CS"/>
</dbReference>
<feature type="domain" description="HTH tetR-type" evidence="5">
    <location>
        <begin position="9"/>
        <end position="69"/>
    </location>
</feature>
<dbReference type="SUPFAM" id="SSF48498">
    <property type="entry name" value="Tetracyclin repressor-like, C-terminal domain"/>
    <property type="match status" value="1"/>
</dbReference>